<name>A0A365Y361_9BACT</name>
<dbReference type="PROSITE" id="PS51257">
    <property type="entry name" value="PROKAR_LIPOPROTEIN"/>
    <property type="match status" value="1"/>
</dbReference>
<sequence length="166" mass="18672">MRTLYQILLTCAALIGVAACENETKLCDQTLRTDLHIHFSLLDTTKGILRVRDTTMPKVTLFAISNGVNKDSIYRKQPLQDIFLPLSPVVDSSIFFLRVDSALTPDTLTFRYKRTRHFISPGCGFGTFFFLDTVITTLHTIDSVVINSKAVTNSNDTHLTLLFLNQ</sequence>
<dbReference type="RefSeq" id="WP_113615556.1">
    <property type="nucleotide sequence ID" value="NZ_QFFJ01000001.1"/>
</dbReference>
<dbReference type="EMBL" id="QFFJ01000001">
    <property type="protein sequence ID" value="RBL92960.1"/>
    <property type="molecule type" value="Genomic_DNA"/>
</dbReference>
<evidence type="ECO:0008006" key="3">
    <source>
        <dbReference type="Google" id="ProtNLM"/>
    </source>
</evidence>
<dbReference type="Proteomes" id="UP000253410">
    <property type="component" value="Unassembled WGS sequence"/>
</dbReference>
<dbReference type="OrthoDB" id="663527at2"/>
<evidence type="ECO:0000313" key="2">
    <source>
        <dbReference type="Proteomes" id="UP000253410"/>
    </source>
</evidence>
<keyword evidence="2" id="KW-1185">Reference proteome</keyword>
<gene>
    <name evidence="1" type="ORF">DF182_10400</name>
</gene>
<organism evidence="1 2">
    <name type="scientific">Chitinophaga flava</name>
    <dbReference type="NCBI Taxonomy" id="2259036"/>
    <lineage>
        <taxon>Bacteria</taxon>
        <taxon>Pseudomonadati</taxon>
        <taxon>Bacteroidota</taxon>
        <taxon>Chitinophagia</taxon>
        <taxon>Chitinophagales</taxon>
        <taxon>Chitinophagaceae</taxon>
        <taxon>Chitinophaga</taxon>
    </lineage>
</organism>
<dbReference type="AlphaFoldDB" id="A0A365Y361"/>
<accession>A0A365Y361</accession>
<dbReference type="InterPro" id="IPR045607">
    <property type="entry name" value="DUF6452"/>
</dbReference>
<comment type="caution">
    <text evidence="1">The sequence shown here is derived from an EMBL/GenBank/DDBJ whole genome shotgun (WGS) entry which is preliminary data.</text>
</comment>
<proteinExistence type="predicted"/>
<protein>
    <recommendedName>
        <fullName evidence="3">Calcium-binding protein P</fullName>
    </recommendedName>
</protein>
<dbReference type="Pfam" id="PF20050">
    <property type="entry name" value="DUF6452"/>
    <property type="match status" value="1"/>
</dbReference>
<evidence type="ECO:0000313" key="1">
    <source>
        <dbReference type="EMBL" id="RBL92960.1"/>
    </source>
</evidence>
<reference evidence="1 2" key="1">
    <citation type="submission" date="2018-05" db="EMBL/GenBank/DDBJ databases">
        <title>Chitinophaga sp. K3CV102501T nov., isolated from isolated from a monsoon evergreen broad-leaved forest soil.</title>
        <authorList>
            <person name="Lv Y."/>
        </authorList>
    </citation>
    <scope>NUCLEOTIDE SEQUENCE [LARGE SCALE GENOMIC DNA]</scope>
    <source>
        <strain evidence="1 2">GDMCC 1.1325</strain>
    </source>
</reference>